<evidence type="ECO:0000313" key="3">
    <source>
        <dbReference type="Proteomes" id="UP000469159"/>
    </source>
</evidence>
<evidence type="ECO:0000259" key="1">
    <source>
        <dbReference type="SMART" id="SM00857"/>
    </source>
</evidence>
<dbReference type="Pfam" id="PF00239">
    <property type="entry name" value="Resolvase"/>
    <property type="match status" value="1"/>
</dbReference>
<gene>
    <name evidence="2" type="ORF">GRI75_06440</name>
</gene>
<dbReference type="AlphaFoldDB" id="A0A6I4UUW5"/>
<organism evidence="2 3">
    <name type="scientific">Croceibacterium soli</name>
    <dbReference type="NCBI Taxonomy" id="1739690"/>
    <lineage>
        <taxon>Bacteria</taxon>
        <taxon>Pseudomonadati</taxon>
        <taxon>Pseudomonadota</taxon>
        <taxon>Alphaproteobacteria</taxon>
        <taxon>Sphingomonadales</taxon>
        <taxon>Erythrobacteraceae</taxon>
        <taxon>Croceibacterium</taxon>
    </lineage>
</organism>
<dbReference type="Proteomes" id="UP000469159">
    <property type="component" value="Unassembled WGS sequence"/>
</dbReference>
<dbReference type="Gene3D" id="3.40.50.1390">
    <property type="entry name" value="Resolvase, N-terminal catalytic domain"/>
    <property type="match status" value="1"/>
</dbReference>
<dbReference type="SUPFAM" id="SSF53041">
    <property type="entry name" value="Resolvase-like"/>
    <property type="match status" value="1"/>
</dbReference>
<dbReference type="GO" id="GO:0000150">
    <property type="term" value="F:DNA strand exchange activity"/>
    <property type="evidence" value="ECO:0007669"/>
    <property type="project" value="InterPro"/>
</dbReference>
<keyword evidence="3" id="KW-1185">Reference proteome</keyword>
<dbReference type="PANTHER" id="PTHR30461:SF23">
    <property type="entry name" value="DNA RECOMBINASE-RELATED"/>
    <property type="match status" value="1"/>
</dbReference>
<dbReference type="OrthoDB" id="7277848at2"/>
<sequence>MMPATGAIYARYSSDLQDETSIADQIGLSERRASGNAHSVPEANRFTDYAKSGASILLRDGYKAMMKAAYNGDFSVLYIENISRLSRNNGDVQKAIEHLTFLGITVIGSGTNTVLDPMGAAVKGWWRTSPESRRRKWCGAASTASCEMVLRQVGVPTAIGRHRATRTRSGVAASC</sequence>
<evidence type="ECO:0000313" key="2">
    <source>
        <dbReference type="EMBL" id="MXP41277.1"/>
    </source>
</evidence>
<comment type="caution">
    <text evidence="2">The sequence shown here is derived from an EMBL/GenBank/DDBJ whole genome shotgun (WGS) entry which is preliminary data.</text>
</comment>
<dbReference type="InterPro" id="IPR006119">
    <property type="entry name" value="Resolv_N"/>
</dbReference>
<accession>A0A6I4UUW5</accession>
<name>A0A6I4UUW5_9SPHN</name>
<proteinExistence type="predicted"/>
<feature type="domain" description="Resolvase/invertase-type recombinase catalytic" evidence="1">
    <location>
        <begin position="6"/>
        <end position="126"/>
    </location>
</feature>
<dbReference type="CDD" id="cd00338">
    <property type="entry name" value="Ser_Recombinase"/>
    <property type="match status" value="1"/>
</dbReference>
<dbReference type="SMART" id="SM00857">
    <property type="entry name" value="Resolvase"/>
    <property type="match status" value="1"/>
</dbReference>
<protein>
    <recommendedName>
        <fullName evidence="1">Resolvase/invertase-type recombinase catalytic domain-containing protein</fullName>
    </recommendedName>
</protein>
<reference evidence="2 3" key="1">
    <citation type="submission" date="2019-12" db="EMBL/GenBank/DDBJ databases">
        <title>Genomic-based taxomic classification of the family Erythrobacteraceae.</title>
        <authorList>
            <person name="Xu L."/>
        </authorList>
    </citation>
    <scope>NUCLEOTIDE SEQUENCE [LARGE SCALE GENOMIC DNA]</scope>
    <source>
        <strain evidence="2 3">MCCC 1K02066</strain>
    </source>
</reference>
<dbReference type="InterPro" id="IPR036162">
    <property type="entry name" value="Resolvase-like_N_sf"/>
</dbReference>
<dbReference type="GO" id="GO:0003677">
    <property type="term" value="F:DNA binding"/>
    <property type="evidence" value="ECO:0007669"/>
    <property type="project" value="InterPro"/>
</dbReference>
<dbReference type="RefSeq" id="WP_160746139.1">
    <property type="nucleotide sequence ID" value="NZ_WTYK01000003.1"/>
</dbReference>
<dbReference type="PANTHER" id="PTHR30461">
    <property type="entry name" value="DNA-INVERTASE FROM LAMBDOID PROPHAGE"/>
    <property type="match status" value="1"/>
</dbReference>
<dbReference type="EMBL" id="WTYK01000003">
    <property type="protein sequence ID" value="MXP41277.1"/>
    <property type="molecule type" value="Genomic_DNA"/>
</dbReference>
<dbReference type="InterPro" id="IPR050639">
    <property type="entry name" value="SSR_resolvase"/>
</dbReference>